<feature type="compositionally biased region" description="Basic and acidic residues" evidence="1">
    <location>
        <begin position="63"/>
        <end position="72"/>
    </location>
</feature>
<evidence type="ECO:0000313" key="2">
    <source>
        <dbReference type="EMBL" id="PYI19219.1"/>
    </source>
</evidence>
<keyword evidence="3" id="KW-1185">Reference proteome</keyword>
<feature type="compositionally biased region" description="Polar residues" evidence="1">
    <location>
        <begin position="87"/>
        <end position="103"/>
    </location>
</feature>
<dbReference type="AlphaFoldDB" id="A0A2V5H507"/>
<evidence type="ECO:0000313" key="3">
    <source>
        <dbReference type="Proteomes" id="UP000249829"/>
    </source>
</evidence>
<dbReference type="Proteomes" id="UP000249829">
    <property type="component" value="Unassembled WGS sequence"/>
</dbReference>
<feature type="compositionally biased region" description="Basic residues" evidence="1">
    <location>
        <begin position="117"/>
        <end position="132"/>
    </location>
</feature>
<sequence length="132" mass="15359">MDHYLLGRTTEQALEKEGVRRRGEVQTNPYQVTNRNKRLLRAPGKQSQRGFVFRNVGLGKGGPCERERKSEDPAVIQLEPSLLSGLSLRTRNESNQASSNTTQKVKKREEEEEEEKKKKKKKKKRRRKEGQR</sequence>
<accession>A0A2V5H507</accession>
<proteinExistence type="predicted"/>
<feature type="compositionally biased region" description="Basic and acidic residues" evidence="1">
    <location>
        <begin position="13"/>
        <end position="24"/>
    </location>
</feature>
<feature type="compositionally biased region" description="Polar residues" evidence="1">
    <location>
        <begin position="25"/>
        <end position="34"/>
    </location>
</feature>
<feature type="region of interest" description="Disordered" evidence="1">
    <location>
        <begin position="1"/>
        <end position="132"/>
    </location>
</feature>
<gene>
    <name evidence="2" type="ORF">BO99DRAFT_473710</name>
</gene>
<organism evidence="2 3">
    <name type="scientific">Aspergillus violaceofuscus (strain CBS 115571)</name>
    <dbReference type="NCBI Taxonomy" id="1450538"/>
    <lineage>
        <taxon>Eukaryota</taxon>
        <taxon>Fungi</taxon>
        <taxon>Dikarya</taxon>
        <taxon>Ascomycota</taxon>
        <taxon>Pezizomycotina</taxon>
        <taxon>Eurotiomycetes</taxon>
        <taxon>Eurotiomycetidae</taxon>
        <taxon>Eurotiales</taxon>
        <taxon>Aspergillaceae</taxon>
        <taxon>Aspergillus</taxon>
    </lineage>
</organism>
<dbReference type="EMBL" id="KZ825136">
    <property type="protein sequence ID" value="PYI19219.1"/>
    <property type="molecule type" value="Genomic_DNA"/>
</dbReference>
<name>A0A2V5H507_ASPV1</name>
<reference evidence="2 3" key="1">
    <citation type="submission" date="2018-02" db="EMBL/GenBank/DDBJ databases">
        <title>The genomes of Aspergillus section Nigri reveals drivers in fungal speciation.</title>
        <authorList>
            <consortium name="DOE Joint Genome Institute"/>
            <person name="Vesth T.C."/>
            <person name="Nybo J."/>
            <person name="Theobald S."/>
            <person name="Brandl J."/>
            <person name="Frisvad J.C."/>
            <person name="Nielsen K.F."/>
            <person name="Lyhne E.K."/>
            <person name="Kogle M.E."/>
            <person name="Kuo A."/>
            <person name="Riley R."/>
            <person name="Clum A."/>
            <person name="Nolan M."/>
            <person name="Lipzen A."/>
            <person name="Salamov A."/>
            <person name="Henrissat B."/>
            <person name="Wiebenga A."/>
            <person name="De vries R.P."/>
            <person name="Grigoriev I.V."/>
            <person name="Mortensen U.H."/>
            <person name="Andersen M.R."/>
            <person name="Baker S.E."/>
        </authorList>
    </citation>
    <scope>NUCLEOTIDE SEQUENCE [LARGE SCALE GENOMIC DNA]</scope>
    <source>
        <strain evidence="2 3">CBS 115571</strain>
    </source>
</reference>
<evidence type="ECO:0000256" key="1">
    <source>
        <dbReference type="SAM" id="MobiDB-lite"/>
    </source>
</evidence>
<protein>
    <submittedName>
        <fullName evidence="2">Uncharacterized protein</fullName>
    </submittedName>
</protein>